<comment type="caution">
    <text evidence="2">The sequence shown here is derived from an EMBL/GenBank/DDBJ whole genome shotgun (WGS) entry which is preliminary data.</text>
</comment>
<feature type="region of interest" description="Disordered" evidence="1">
    <location>
        <begin position="27"/>
        <end position="56"/>
    </location>
</feature>
<proteinExistence type="predicted"/>
<sequence>MKKIGLFAVALFALCLVSCNQKKEQKNADGAAVEMTDSTKGGGQAASTTADSKDPEALLESYSSCVDELVGLMNKMKAGDASVATQWTPVLQKALEVSSQLDMVKDKLTPEQMKKFSEITSKLTEASNSVTKK</sequence>
<dbReference type="AlphaFoldDB" id="A0A7C9HSQ2"/>
<name>A0A7C9HSQ2_9BACT</name>
<accession>A0A7C9HSQ2</accession>
<gene>
    <name evidence="2" type="ORF">F0475_05900</name>
</gene>
<dbReference type="EMBL" id="VVIQ01000004">
    <property type="protein sequence ID" value="MUL27842.1"/>
    <property type="molecule type" value="Genomic_DNA"/>
</dbReference>
<evidence type="ECO:0000313" key="2">
    <source>
        <dbReference type="EMBL" id="MUL27842.1"/>
    </source>
</evidence>
<dbReference type="RefSeq" id="WP_009435966.1">
    <property type="nucleotide sequence ID" value="NZ_VVIQ01000004.1"/>
</dbReference>
<evidence type="ECO:0000313" key="3">
    <source>
        <dbReference type="Proteomes" id="UP000482295"/>
    </source>
</evidence>
<keyword evidence="3" id="KW-1185">Reference proteome</keyword>
<evidence type="ECO:0000256" key="1">
    <source>
        <dbReference type="SAM" id="MobiDB-lite"/>
    </source>
</evidence>
<protein>
    <submittedName>
        <fullName evidence="2">Uncharacterized protein</fullName>
    </submittedName>
</protein>
<organism evidence="2 3">
    <name type="scientific">Prevotella vespertina</name>
    <dbReference type="NCBI Taxonomy" id="2608404"/>
    <lineage>
        <taxon>Bacteria</taxon>
        <taxon>Pseudomonadati</taxon>
        <taxon>Bacteroidota</taxon>
        <taxon>Bacteroidia</taxon>
        <taxon>Bacteroidales</taxon>
        <taxon>Prevotellaceae</taxon>
        <taxon>Prevotella</taxon>
    </lineage>
</organism>
<dbReference type="Proteomes" id="UP000482295">
    <property type="component" value="Unassembled WGS sequence"/>
</dbReference>
<reference evidence="2 3" key="1">
    <citation type="submission" date="2019-09" db="EMBL/GenBank/DDBJ databases">
        <title>Prevotella A2879 sp. nov., isolated from an abscess of a patient.</title>
        <authorList>
            <person name="Buhl M."/>
            <person name="Oberhettinger P."/>
        </authorList>
    </citation>
    <scope>NUCLEOTIDE SEQUENCE [LARGE SCALE GENOMIC DNA]</scope>
    <source>
        <strain evidence="2 3">A2879</strain>
    </source>
</reference>